<dbReference type="InterPro" id="IPR045357">
    <property type="entry name" value="Aminopeptidase_N-like_N"/>
</dbReference>
<feature type="domain" description="Aminopeptidase N-like N-terminal" evidence="13">
    <location>
        <begin position="43"/>
        <end position="205"/>
    </location>
</feature>
<dbReference type="Gene3D" id="1.10.390.10">
    <property type="entry name" value="Neutral Protease Domain 2"/>
    <property type="match status" value="1"/>
</dbReference>
<dbReference type="EC" id="3.4.11.2" evidence="4"/>
<comment type="similarity">
    <text evidence="3">Belongs to the peptidase M1 family.</text>
</comment>
<dbReference type="PANTHER" id="PTHR11533">
    <property type="entry name" value="PROTEASE M1 ZINC METALLOPROTEASE"/>
    <property type="match status" value="1"/>
</dbReference>
<accession>A0ABP6UWJ1</accession>
<dbReference type="SUPFAM" id="SSF63737">
    <property type="entry name" value="Leukotriene A4 hydrolase N-terminal domain"/>
    <property type="match status" value="1"/>
</dbReference>
<dbReference type="Pfam" id="PF17900">
    <property type="entry name" value="Peptidase_M1_N"/>
    <property type="match status" value="1"/>
</dbReference>
<dbReference type="RefSeq" id="WP_344930603.1">
    <property type="nucleotide sequence ID" value="NZ_BAABCW010000027.1"/>
</dbReference>
<keyword evidence="6" id="KW-0031">Aminopeptidase</keyword>
<dbReference type="Pfam" id="PF01433">
    <property type="entry name" value="Peptidase_M1"/>
    <property type="match status" value="1"/>
</dbReference>
<keyword evidence="8" id="KW-0479">Metal-binding</keyword>
<dbReference type="Proteomes" id="UP001500459">
    <property type="component" value="Unassembled WGS sequence"/>
</dbReference>
<name>A0ABP6UWJ1_9FLAO</name>
<comment type="caution">
    <text evidence="14">The sequence shown here is derived from an EMBL/GenBank/DDBJ whole genome shotgun (WGS) entry which is preliminary data.</text>
</comment>
<dbReference type="Gene3D" id="2.60.40.1730">
    <property type="entry name" value="tricorn interacting facor f3 domain"/>
    <property type="match status" value="1"/>
</dbReference>
<evidence type="ECO:0000256" key="1">
    <source>
        <dbReference type="ARBA" id="ARBA00000098"/>
    </source>
</evidence>
<keyword evidence="7" id="KW-0645">Protease</keyword>
<evidence type="ECO:0000256" key="4">
    <source>
        <dbReference type="ARBA" id="ARBA00012564"/>
    </source>
</evidence>
<evidence type="ECO:0000256" key="6">
    <source>
        <dbReference type="ARBA" id="ARBA00022438"/>
    </source>
</evidence>
<dbReference type="EMBL" id="BAABCW010000027">
    <property type="protein sequence ID" value="GAA3521943.1"/>
    <property type="molecule type" value="Genomic_DNA"/>
</dbReference>
<dbReference type="InterPro" id="IPR042097">
    <property type="entry name" value="Aminopeptidase_N-like_N_sf"/>
</dbReference>
<organism evidence="14 15">
    <name type="scientific">Aquimarina addita</name>
    <dbReference type="NCBI Taxonomy" id="870485"/>
    <lineage>
        <taxon>Bacteria</taxon>
        <taxon>Pseudomonadati</taxon>
        <taxon>Bacteroidota</taxon>
        <taxon>Flavobacteriia</taxon>
        <taxon>Flavobacteriales</taxon>
        <taxon>Flavobacteriaceae</taxon>
        <taxon>Aquimarina</taxon>
    </lineage>
</organism>
<comment type="cofactor">
    <cofactor evidence="2">
        <name>Zn(2+)</name>
        <dbReference type="ChEBI" id="CHEBI:29105"/>
    </cofactor>
</comment>
<dbReference type="PANTHER" id="PTHR11533:SF174">
    <property type="entry name" value="PUROMYCIN-SENSITIVE AMINOPEPTIDASE-RELATED"/>
    <property type="match status" value="1"/>
</dbReference>
<dbReference type="InterPro" id="IPR027268">
    <property type="entry name" value="Peptidase_M4/M1_CTD_sf"/>
</dbReference>
<sequence>MRIIFFYIVLLLSLHIRAKKFDVSSLDKIKKEQTSVDFLQATINITVNPVTKSVEGSVIYTMKINEATPSVTIDAQQMQIEQVLLDGKKADFSYDAKQIKITSDFKTDTEHIINIRYNTTPKKAVYFIKDYQGKDQIWTQGQGKYSSNWVPSFDDMNEKVEFDLTINYNKEYEVIANGKLSKQESLNDSIQSWHYDMQKPMSSYLLAFAIGDYEKVIETSASGIPLEMYYYPTDKNKVEFTYAHTKQIFDFLETEIGFDFPWQNYKQIPVKDFLYAGMENTGTTIFSDAFVVDSIAFNDRNYISVNAHELAHQWFGDLVTETEGTHHWLQEGFATYYALLAEREIFGDEYFQYKLYESAEQLTAQSREEGATSLLNAKASSLTFYQRGAWALHALRTMIGDVNFKITIHNYLEKYQYTNVTTADFIKIAEEVSDTDLSIYKKDWLENIAFPSRKALDILTKDDFIKKYLILAQERTQPLAGKWGTLAKSLEFPVNDYIGQEVVYQLEGDSSQEAIAIVDRAFDTNNLYVRQAIANSMSDIPNGLKKQYESLLKDPSYATIEPALYHLWSNYPLNRGEYLDETKDIIGFNDKNVRILWLVLAVSTKDYQTDNHQQFYNELSGYTSPIHHFSTRENAFTYLESLQSFSERSLADLVEGALHHNWRFRKFCRQLLDNTLENVSYRKKYVDLKNDLPKNQQEFLEKKLTPN</sequence>
<gene>
    <name evidence="14" type="ORF">GCM10022393_40530</name>
</gene>
<dbReference type="SUPFAM" id="SSF55486">
    <property type="entry name" value="Metalloproteases ('zincins'), catalytic domain"/>
    <property type="match status" value="1"/>
</dbReference>
<feature type="domain" description="Peptidase M1 membrane alanine aminopeptidase" evidence="12">
    <location>
        <begin position="241"/>
        <end position="440"/>
    </location>
</feature>
<evidence type="ECO:0000256" key="8">
    <source>
        <dbReference type="ARBA" id="ARBA00022723"/>
    </source>
</evidence>
<evidence type="ECO:0000256" key="5">
    <source>
        <dbReference type="ARBA" id="ARBA00015611"/>
    </source>
</evidence>
<keyword evidence="11" id="KW-0482">Metalloprotease</keyword>
<evidence type="ECO:0000256" key="11">
    <source>
        <dbReference type="ARBA" id="ARBA00023049"/>
    </source>
</evidence>
<evidence type="ECO:0000259" key="12">
    <source>
        <dbReference type="Pfam" id="PF01433"/>
    </source>
</evidence>
<dbReference type="InterPro" id="IPR050344">
    <property type="entry name" value="Peptidase_M1_aminopeptidases"/>
</dbReference>
<evidence type="ECO:0000259" key="13">
    <source>
        <dbReference type="Pfam" id="PF17900"/>
    </source>
</evidence>
<keyword evidence="10" id="KW-0862">Zinc</keyword>
<evidence type="ECO:0000256" key="9">
    <source>
        <dbReference type="ARBA" id="ARBA00022801"/>
    </source>
</evidence>
<reference evidence="15" key="1">
    <citation type="journal article" date="2019" name="Int. J. Syst. Evol. Microbiol.">
        <title>The Global Catalogue of Microorganisms (GCM) 10K type strain sequencing project: providing services to taxonomists for standard genome sequencing and annotation.</title>
        <authorList>
            <consortium name="The Broad Institute Genomics Platform"/>
            <consortium name="The Broad Institute Genome Sequencing Center for Infectious Disease"/>
            <person name="Wu L."/>
            <person name="Ma J."/>
        </authorList>
    </citation>
    <scope>NUCLEOTIDE SEQUENCE [LARGE SCALE GENOMIC DNA]</scope>
    <source>
        <strain evidence="15">JCM 17106</strain>
    </source>
</reference>
<dbReference type="InterPro" id="IPR014782">
    <property type="entry name" value="Peptidase_M1_dom"/>
</dbReference>
<evidence type="ECO:0000313" key="15">
    <source>
        <dbReference type="Proteomes" id="UP001500459"/>
    </source>
</evidence>
<dbReference type="CDD" id="cd09603">
    <property type="entry name" value="M1_APN_like"/>
    <property type="match status" value="1"/>
</dbReference>
<comment type="catalytic activity">
    <reaction evidence="1">
        <text>Release of an N-terminal amino acid, Xaa-|-Yaa- from a peptide, amide or arylamide. Xaa is preferably Ala, but may be most amino acids including Pro (slow action). When a terminal hydrophobic residue is followed by a prolyl residue, the two may be released as an intact Xaa-Pro dipeptide.</text>
        <dbReference type="EC" id="3.4.11.2"/>
    </reaction>
</comment>
<dbReference type="InterPro" id="IPR001930">
    <property type="entry name" value="Peptidase_M1"/>
</dbReference>
<evidence type="ECO:0000256" key="2">
    <source>
        <dbReference type="ARBA" id="ARBA00001947"/>
    </source>
</evidence>
<proteinExistence type="inferred from homology"/>
<evidence type="ECO:0000256" key="10">
    <source>
        <dbReference type="ARBA" id="ARBA00022833"/>
    </source>
</evidence>
<evidence type="ECO:0000256" key="3">
    <source>
        <dbReference type="ARBA" id="ARBA00010136"/>
    </source>
</evidence>
<dbReference type="PRINTS" id="PR00756">
    <property type="entry name" value="ALADIPTASE"/>
</dbReference>
<protein>
    <recommendedName>
        <fullName evidence="5">Aminopeptidase N</fullName>
        <ecNumber evidence="4">3.4.11.2</ecNumber>
    </recommendedName>
</protein>
<keyword evidence="15" id="KW-1185">Reference proteome</keyword>
<keyword evidence="9" id="KW-0378">Hydrolase</keyword>
<evidence type="ECO:0000313" key="14">
    <source>
        <dbReference type="EMBL" id="GAA3521943.1"/>
    </source>
</evidence>
<evidence type="ECO:0000256" key="7">
    <source>
        <dbReference type="ARBA" id="ARBA00022670"/>
    </source>
</evidence>